<accession>A0A9Q0AU05</accession>
<feature type="region of interest" description="Disordered" evidence="5">
    <location>
        <begin position="836"/>
        <end position="920"/>
    </location>
</feature>
<dbReference type="InterPro" id="IPR045863">
    <property type="entry name" value="CorA_TM1_TM2"/>
</dbReference>
<keyword evidence="8" id="KW-1185">Reference proteome</keyword>
<keyword evidence="2 6" id="KW-0812">Transmembrane</keyword>
<organism evidence="7 8">
    <name type="scientific">Neoarthrinium moseri</name>
    <dbReference type="NCBI Taxonomy" id="1658444"/>
    <lineage>
        <taxon>Eukaryota</taxon>
        <taxon>Fungi</taxon>
        <taxon>Dikarya</taxon>
        <taxon>Ascomycota</taxon>
        <taxon>Pezizomycotina</taxon>
        <taxon>Sordariomycetes</taxon>
        <taxon>Xylariomycetidae</taxon>
        <taxon>Amphisphaeriales</taxon>
        <taxon>Apiosporaceae</taxon>
        <taxon>Neoarthrinium</taxon>
    </lineage>
</organism>
<dbReference type="Pfam" id="PF01544">
    <property type="entry name" value="CorA"/>
    <property type="match status" value="1"/>
</dbReference>
<name>A0A9Q0AU05_9PEZI</name>
<evidence type="ECO:0008006" key="9">
    <source>
        <dbReference type="Google" id="ProtNLM"/>
    </source>
</evidence>
<evidence type="ECO:0000256" key="6">
    <source>
        <dbReference type="SAM" id="Phobius"/>
    </source>
</evidence>
<dbReference type="PANTHER" id="PTHR47685:SF1">
    <property type="entry name" value="MAGNESIUM TRANSPORT PROTEIN CORA"/>
    <property type="match status" value="1"/>
</dbReference>
<sequence length="920" mass="107552">MRSHTCLSSESHDSIKDDLLHYLGCLEFSEREHFFNDSNLVWVEQAKHQLKPNTPDTTAKEHAKAIKDDWKKNCDKELSRIIFLRETLAEDNSERHLVEKVNESATAWRKSRVFRENIDRVRQWRHEQGKKNQVVQQYPETRDRGYVLQKDVSVPIIQFENGRGVDEKDLDGSGKPRADRVWGTFPNQKTKVDALFSKCEADTSIDEGLDDNLLHRRRHTGRIRYYHFPSNNMSWAEPAILVKLYLITTQFTESYKESREHRLIWSSVTHTGEASYMVVIEHLLTLATCVLYVRLFRRVLNPKTFDVKRRTDRVASDHEGHSKNMVLFTSSMLSRNISQPTGKVEWRLFEGMVSYRDKKLLEEYLCKDEWNRSMHPRRTLDQAYFWTLNTTRSRDRDQVVYRHTTARPEAFHSFDWNTNEWSDHKNLRIEGNCEQCKDNIRKVSRVIMVDQLWLWVLDASTIITCFPKRYGQNKHDASGVHKSIRVAIEGAKEVRTVFDLALIILDECSKTFFDRTKKLDRQPLLIDAFSKAIGNIMHKQTVAFEQLWRWTDEASKIYRSNTTASDLHVPLLDINPEGKLEREIKDIIEELDIILHVIKCHRDIIKKFISNAEHMLDPYGEYSSDRKKGLTSKHLWNQFHRRPSAPHDGSPNGHLGNDSKRHDYNWFKLNADECLESVLARPWLIYDQVKDLLELKQQQASVVQAWQSVKQSDEAIKQGRSIMMFTLVTIVFLPLSFMSSVFGMNSLEFSGDTWDLKDELKLMFAVSSGIIFLSLIFSLSTWCRAAVWYLYNKISVTFVVRSRLFRVWLDLDMPSSRLSDKGERWATKLKNDVRQARFKDQRKKNEEKEKAQKRAAHDGAIPMNGGNETSHSGNTGRFKGPHMTQSSFGTRHEEHQDVEAGLRPSWPSRRYPPRPVDETD</sequence>
<evidence type="ECO:0000256" key="2">
    <source>
        <dbReference type="ARBA" id="ARBA00022692"/>
    </source>
</evidence>
<dbReference type="InterPro" id="IPR050829">
    <property type="entry name" value="CorA_MIT"/>
</dbReference>
<reference evidence="7" key="1">
    <citation type="submission" date="2021-03" db="EMBL/GenBank/DDBJ databases">
        <title>Revisited historic fungal species revealed as producer of novel bioactive compounds through whole genome sequencing and comparative genomics.</title>
        <authorList>
            <person name="Vignolle G.A."/>
            <person name="Hochenegger N."/>
            <person name="Mach R.L."/>
            <person name="Mach-Aigner A.R."/>
            <person name="Javad Rahimi M."/>
            <person name="Salim K.A."/>
            <person name="Chan C.M."/>
            <person name="Lim L.B.L."/>
            <person name="Cai F."/>
            <person name="Druzhinina I.S."/>
            <person name="U'Ren J.M."/>
            <person name="Derntl C."/>
        </authorList>
    </citation>
    <scope>NUCLEOTIDE SEQUENCE</scope>
    <source>
        <strain evidence="7">TUCIM 5799</strain>
    </source>
</reference>
<gene>
    <name evidence="7" type="ORF">JX265_001643</name>
</gene>
<evidence type="ECO:0000313" key="7">
    <source>
        <dbReference type="EMBL" id="KAI1880022.1"/>
    </source>
</evidence>
<comment type="subcellular location">
    <subcellularLocation>
        <location evidence="1">Membrane</location>
        <topology evidence="1">Multi-pass membrane protein</topology>
    </subcellularLocation>
</comment>
<comment type="caution">
    <text evidence="7">The sequence shown here is derived from an EMBL/GenBank/DDBJ whole genome shotgun (WGS) entry which is preliminary data.</text>
</comment>
<evidence type="ECO:0000256" key="4">
    <source>
        <dbReference type="ARBA" id="ARBA00023136"/>
    </source>
</evidence>
<dbReference type="GO" id="GO:0016020">
    <property type="term" value="C:membrane"/>
    <property type="evidence" value="ECO:0007669"/>
    <property type="project" value="UniProtKB-SubCell"/>
</dbReference>
<feature type="compositionally biased region" description="Basic and acidic residues" evidence="5">
    <location>
        <begin position="836"/>
        <end position="857"/>
    </location>
</feature>
<evidence type="ECO:0000256" key="5">
    <source>
        <dbReference type="SAM" id="MobiDB-lite"/>
    </source>
</evidence>
<evidence type="ECO:0000313" key="8">
    <source>
        <dbReference type="Proteomes" id="UP000829685"/>
    </source>
</evidence>
<feature type="compositionally biased region" description="Polar residues" evidence="5">
    <location>
        <begin position="866"/>
        <end position="875"/>
    </location>
</feature>
<dbReference type="PANTHER" id="PTHR47685">
    <property type="entry name" value="MAGNESIUM TRANSPORT PROTEIN CORA"/>
    <property type="match status" value="1"/>
</dbReference>
<dbReference type="Proteomes" id="UP000829685">
    <property type="component" value="Unassembled WGS sequence"/>
</dbReference>
<keyword evidence="4 6" id="KW-0472">Membrane</keyword>
<dbReference type="Gene3D" id="1.20.58.340">
    <property type="entry name" value="Magnesium transport protein CorA, transmembrane region"/>
    <property type="match status" value="1"/>
</dbReference>
<dbReference type="AlphaFoldDB" id="A0A9Q0AU05"/>
<evidence type="ECO:0000256" key="3">
    <source>
        <dbReference type="ARBA" id="ARBA00022989"/>
    </source>
</evidence>
<dbReference type="EMBL" id="JAFIMR010000003">
    <property type="protein sequence ID" value="KAI1880022.1"/>
    <property type="molecule type" value="Genomic_DNA"/>
</dbReference>
<dbReference type="SUPFAM" id="SSF144083">
    <property type="entry name" value="Magnesium transport protein CorA, transmembrane region"/>
    <property type="match status" value="1"/>
</dbReference>
<proteinExistence type="predicted"/>
<protein>
    <recommendedName>
        <fullName evidence="9">Ankyrin repeat protein</fullName>
    </recommendedName>
</protein>
<feature type="compositionally biased region" description="Basic and acidic residues" evidence="5">
    <location>
        <begin position="890"/>
        <end position="900"/>
    </location>
</feature>
<keyword evidence="3 6" id="KW-1133">Transmembrane helix</keyword>
<feature type="transmembrane region" description="Helical" evidence="6">
    <location>
        <begin position="762"/>
        <end position="791"/>
    </location>
</feature>
<feature type="transmembrane region" description="Helical" evidence="6">
    <location>
        <begin position="722"/>
        <end position="742"/>
    </location>
</feature>
<dbReference type="GO" id="GO:0046873">
    <property type="term" value="F:metal ion transmembrane transporter activity"/>
    <property type="evidence" value="ECO:0007669"/>
    <property type="project" value="InterPro"/>
</dbReference>
<dbReference type="InterPro" id="IPR002523">
    <property type="entry name" value="MgTranspt_CorA/ZnTranspt_ZntB"/>
</dbReference>
<evidence type="ECO:0000256" key="1">
    <source>
        <dbReference type="ARBA" id="ARBA00004141"/>
    </source>
</evidence>